<dbReference type="PANTHER" id="PTHR22625">
    <property type="entry name" value="PLEXIN"/>
    <property type="match status" value="1"/>
</dbReference>
<evidence type="ECO:0000256" key="9">
    <source>
        <dbReference type="ARBA" id="ARBA00023157"/>
    </source>
</evidence>
<dbReference type="HOGENOM" id="CLU_014910_0_0_1"/>
<keyword evidence="11" id="KW-0325">Glycoprotein</keyword>
<dbReference type="FunFam" id="2.60.40.10:FF:000203">
    <property type="entry name" value="Plexin B2"/>
    <property type="match status" value="1"/>
</dbReference>
<dbReference type="SUPFAM" id="SSF103575">
    <property type="entry name" value="Plexin repeat"/>
    <property type="match status" value="2"/>
</dbReference>
<evidence type="ECO:0000256" key="10">
    <source>
        <dbReference type="ARBA" id="ARBA00023170"/>
    </source>
</evidence>
<dbReference type="InterPro" id="IPR015943">
    <property type="entry name" value="WD40/YVTN_repeat-like_dom_sf"/>
</dbReference>
<dbReference type="InParanoid" id="K1PEA1"/>
<dbReference type="InterPro" id="IPR041362">
    <property type="entry name" value="TIG2_plexin"/>
</dbReference>
<dbReference type="SMART" id="SM00423">
    <property type="entry name" value="PSI"/>
    <property type="match status" value="3"/>
</dbReference>
<dbReference type="Pfam" id="PF17960">
    <property type="entry name" value="TIG_plexin"/>
    <property type="match status" value="1"/>
</dbReference>
<dbReference type="InterPro" id="IPR002909">
    <property type="entry name" value="IPT_dom"/>
</dbReference>
<dbReference type="InterPro" id="IPR002165">
    <property type="entry name" value="Plexin_repeat"/>
</dbReference>
<protein>
    <submittedName>
        <fullName evidence="13">Plexin-A2</fullName>
    </submittedName>
</protein>
<dbReference type="PROSITE" id="PS51004">
    <property type="entry name" value="SEMA"/>
    <property type="match status" value="1"/>
</dbReference>
<dbReference type="AlphaFoldDB" id="K1PEA1"/>
<dbReference type="InterPro" id="IPR001627">
    <property type="entry name" value="Semap_dom"/>
</dbReference>
<dbReference type="InterPro" id="IPR013783">
    <property type="entry name" value="Ig-like_fold"/>
</dbReference>
<keyword evidence="5" id="KW-0732">Signal</keyword>
<dbReference type="InterPro" id="IPR016201">
    <property type="entry name" value="PSI"/>
</dbReference>
<keyword evidence="7" id="KW-1133">Transmembrane helix</keyword>
<dbReference type="Gene3D" id="2.130.10.10">
    <property type="entry name" value="YVTN repeat-like/Quinoprotein amine dehydrogenase"/>
    <property type="match status" value="1"/>
</dbReference>
<evidence type="ECO:0000256" key="8">
    <source>
        <dbReference type="ARBA" id="ARBA00023136"/>
    </source>
</evidence>
<dbReference type="SUPFAM" id="SSF81296">
    <property type="entry name" value="E set domains"/>
    <property type="match status" value="2"/>
</dbReference>
<name>K1PEA1_MAGGI</name>
<evidence type="ECO:0000256" key="5">
    <source>
        <dbReference type="ARBA" id="ARBA00022729"/>
    </source>
</evidence>
<dbReference type="InterPro" id="IPR041019">
    <property type="entry name" value="TIG1_plexin"/>
</dbReference>
<keyword evidence="8" id="KW-0472">Membrane</keyword>
<sequence length="815" mass="91478">MEKSYPSNRPFDIDNEYCGIYDFNTPINGPKSIKAQRAISIDTTASSLIVTTTYASYTVAFIGTRTGHIKKVSIESSNIATEYDDITVDPGFPILKDMVFDEVEQYLYVLSPNKLVKIVVQNCSQYTTCKECKGANDPYCGWCSLENKCSLAQECPEYDSALKWMGYNGETCTKITQVYPEKIQRDKNLAKTTTISLYISNLPTFMGSYKCAFHGNGKTIETAANRTTPNMVKCDTPVHNELPPFPIYTGKLTACYRCTSSLSNCTWCIKNHLCTHFPVMDCNNNEDFIAGQNPYQKPIRCVFAFNSETEQRGEIANMVDMGGMVIIKCKQTRFYYPEDAKSYNVPLKILWGEMYPKQLDNPNNVQVIMYKCEKMPSSCGECLTQHETFSCGWCKPSNQCSLQSSCTTKDSWLSKNENCPNPRILKIYPLFGPKQGGTLLTIDGIDLGKSYEDIVNGISVAGAQCSPIRKEYVVSKQIVCTTAPYFGQEEKNSGQVLLTVAMTLTTRSEDQFTYVDPEITDITPTQGPKSGGTRIAIFGKYLNAGTSRKMCFGNETFECKIIKERFPFSLFSRTFSSNLTCVTAPSNSVFTTDPLYMDIDHQRVNSHLTFRYAEDPIVREVSRLNSFVSGGLRVLVRGKGFNSINTSLPKMVFYRIDLNQTVTAYYGGCLVLNDITMECSTPKVESSMVTKRPNTPDESGVAFGFVIDNVQDIRNFSATHKAFFQICEDPEINIFPNDKIKLYLQKVNEYLTISGKHLDQIRLELDDVVIKIGKSECYVTSTGKQLTCRPPKEQPIPVKSMLYPEVEVGIAVFVK</sequence>
<dbReference type="GO" id="GO:0005886">
    <property type="term" value="C:plasma membrane"/>
    <property type="evidence" value="ECO:0007669"/>
    <property type="project" value="UniProtKB-SubCell"/>
</dbReference>
<evidence type="ECO:0000256" key="12">
    <source>
        <dbReference type="PROSITE-ProRule" id="PRU00352"/>
    </source>
</evidence>
<evidence type="ECO:0000256" key="11">
    <source>
        <dbReference type="ARBA" id="ARBA00023180"/>
    </source>
</evidence>
<dbReference type="Pfam" id="PF18020">
    <property type="entry name" value="TIG_2"/>
    <property type="match status" value="1"/>
</dbReference>
<comment type="caution">
    <text evidence="12">Lacks conserved residue(s) required for the propagation of feature annotation.</text>
</comment>
<dbReference type="InterPro" id="IPR031148">
    <property type="entry name" value="Plexin"/>
</dbReference>
<organism evidence="13">
    <name type="scientific">Magallana gigas</name>
    <name type="common">Pacific oyster</name>
    <name type="synonym">Crassostrea gigas</name>
    <dbReference type="NCBI Taxonomy" id="29159"/>
    <lineage>
        <taxon>Eukaryota</taxon>
        <taxon>Metazoa</taxon>
        <taxon>Spiralia</taxon>
        <taxon>Lophotrochozoa</taxon>
        <taxon>Mollusca</taxon>
        <taxon>Bivalvia</taxon>
        <taxon>Autobranchia</taxon>
        <taxon>Pteriomorphia</taxon>
        <taxon>Ostreida</taxon>
        <taxon>Ostreoidea</taxon>
        <taxon>Ostreidae</taxon>
        <taxon>Magallana</taxon>
    </lineage>
</organism>
<evidence type="ECO:0000256" key="2">
    <source>
        <dbReference type="ARBA" id="ARBA00010297"/>
    </source>
</evidence>
<dbReference type="Pfam" id="PF01437">
    <property type="entry name" value="PSI"/>
    <property type="match status" value="2"/>
</dbReference>
<evidence type="ECO:0000256" key="4">
    <source>
        <dbReference type="ARBA" id="ARBA00022692"/>
    </source>
</evidence>
<proteinExistence type="inferred from homology"/>
<evidence type="ECO:0000256" key="3">
    <source>
        <dbReference type="ARBA" id="ARBA00022475"/>
    </source>
</evidence>
<evidence type="ECO:0000256" key="7">
    <source>
        <dbReference type="ARBA" id="ARBA00022989"/>
    </source>
</evidence>
<keyword evidence="10" id="KW-0675">Receptor</keyword>
<dbReference type="SUPFAM" id="SSF101912">
    <property type="entry name" value="Sema domain"/>
    <property type="match status" value="1"/>
</dbReference>
<dbReference type="GO" id="GO:0030334">
    <property type="term" value="P:regulation of cell migration"/>
    <property type="evidence" value="ECO:0007669"/>
    <property type="project" value="TreeGrafter"/>
</dbReference>
<comment type="subcellular location">
    <subcellularLocation>
        <location evidence="1">Cell membrane</location>
        <topology evidence="1">Single-pass type I membrane protein</topology>
    </subcellularLocation>
</comment>
<reference evidence="13" key="1">
    <citation type="journal article" date="2012" name="Nature">
        <title>The oyster genome reveals stress adaptation and complexity of shell formation.</title>
        <authorList>
            <person name="Zhang G."/>
            <person name="Fang X."/>
            <person name="Guo X."/>
            <person name="Li L."/>
            <person name="Luo R."/>
            <person name="Xu F."/>
            <person name="Yang P."/>
            <person name="Zhang L."/>
            <person name="Wang X."/>
            <person name="Qi H."/>
            <person name="Xiong Z."/>
            <person name="Que H."/>
            <person name="Xie Y."/>
            <person name="Holland P.W."/>
            <person name="Paps J."/>
            <person name="Zhu Y."/>
            <person name="Wu F."/>
            <person name="Chen Y."/>
            <person name="Wang J."/>
            <person name="Peng C."/>
            <person name="Meng J."/>
            <person name="Yang L."/>
            <person name="Liu J."/>
            <person name="Wen B."/>
            <person name="Zhang N."/>
            <person name="Huang Z."/>
            <person name="Zhu Q."/>
            <person name="Feng Y."/>
            <person name="Mount A."/>
            <person name="Hedgecock D."/>
            <person name="Xu Z."/>
            <person name="Liu Y."/>
            <person name="Domazet-Loso T."/>
            <person name="Du Y."/>
            <person name="Sun X."/>
            <person name="Zhang S."/>
            <person name="Liu B."/>
            <person name="Cheng P."/>
            <person name="Jiang X."/>
            <person name="Li J."/>
            <person name="Fan D."/>
            <person name="Wang W."/>
            <person name="Fu W."/>
            <person name="Wang T."/>
            <person name="Wang B."/>
            <person name="Zhang J."/>
            <person name="Peng Z."/>
            <person name="Li Y."/>
            <person name="Li N."/>
            <person name="Wang J."/>
            <person name="Chen M."/>
            <person name="He Y."/>
            <person name="Tan F."/>
            <person name="Song X."/>
            <person name="Zheng Q."/>
            <person name="Huang R."/>
            <person name="Yang H."/>
            <person name="Du X."/>
            <person name="Chen L."/>
            <person name="Yang M."/>
            <person name="Gaffney P.M."/>
            <person name="Wang S."/>
            <person name="Luo L."/>
            <person name="She Z."/>
            <person name="Ming Y."/>
            <person name="Huang W."/>
            <person name="Zhang S."/>
            <person name="Huang B."/>
            <person name="Zhang Y."/>
            <person name="Qu T."/>
            <person name="Ni P."/>
            <person name="Miao G."/>
            <person name="Wang J."/>
            <person name="Wang Q."/>
            <person name="Steinberg C.E."/>
            <person name="Wang H."/>
            <person name="Li N."/>
            <person name="Qian L."/>
            <person name="Zhang G."/>
            <person name="Li Y."/>
            <person name="Yang H."/>
            <person name="Liu X."/>
            <person name="Wang J."/>
            <person name="Yin Y."/>
            <person name="Wang J."/>
        </authorList>
    </citation>
    <scope>NUCLEOTIDE SEQUENCE [LARGE SCALE GENOMIC DNA]</scope>
    <source>
        <strain evidence="13">05x7-T-G4-1.051#20</strain>
    </source>
</reference>
<evidence type="ECO:0000313" key="13">
    <source>
        <dbReference type="EMBL" id="EKC22232.1"/>
    </source>
</evidence>
<dbReference type="GO" id="GO:0002116">
    <property type="term" value="C:semaphorin receptor complex"/>
    <property type="evidence" value="ECO:0007669"/>
    <property type="project" value="TreeGrafter"/>
</dbReference>
<accession>K1PEA1</accession>
<dbReference type="Pfam" id="PF01833">
    <property type="entry name" value="TIG"/>
    <property type="match status" value="2"/>
</dbReference>
<evidence type="ECO:0000256" key="1">
    <source>
        <dbReference type="ARBA" id="ARBA00004251"/>
    </source>
</evidence>
<keyword evidence="3" id="KW-1003">Cell membrane</keyword>
<keyword evidence="6" id="KW-0677">Repeat</keyword>
<evidence type="ECO:0000256" key="6">
    <source>
        <dbReference type="ARBA" id="ARBA00022737"/>
    </source>
</evidence>
<dbReference type="InterPro" id="IPR036352">
    <property type="entry name" value="Semap_dom_sf"/>
</dbReference>
<keyword evidence="9" id="KW-1015">Disulfide bond</keyword>
<dbReference type="Gene3D" id="2.60.40.10">
    <property type="entry name" value="Immunoglobulins"/>
    <property type="match status" value="3"/>
</dbReference>
<dbReference type="InterPro" id="IPR014756">
    <property type="entry name" value="Ig_E-set"/>
</dbReference>
<dbReference type="PANTHER" id="PTHR22625:SF70">
    <property type="entry name" value="PLEXIN A, ISOFORM A"/>
    <property type="match status" value="1"/>
</dbReference>
<dbReference type="SMART" id="SM00429">
    <property type="entry name" value="IPT"/>
    <property type="match status" value="3"/>
</dbReference>
<dbReference type="GO" id="GO:0017154">
    <property type="term" value="F:semaphorin receptor activity"/>
    <property type="evidence" value="ECO:0007669"/>
    <property type="project" value="InterPro"/>
</dbReference>
<comment type="similarity">
    <text evidence="2">Belongs to the plexin family.</text>
</comment>
<keyword evidence="4" id="KW-0812">Transmembrane</keyword>
<gene>
    <name evidence="13" type="ORF">CGI_10002608</name>
</gene>
<dbReference type="EMBL" id="JH818866">
    <property type="protein sequence ID" value="EKC22232.1"/>
    <property type="molecule type" value="Genomic_DNA"/>
</dbReference>